<dbReference type="RefSeq" id="WP_027885632.1">
    <property type="nucleotide sequence ID" value="NZ_BMWY01000004.1"/>
</dbReference>
<dbReference type="Proteomes" id="UP000615593">
    <property type="component" value="Unassembled WGS sequence"/>
</dbReference>
<evidence type="ECO:0000313" key="3">
    <source>
        <dbReference type="EMBL" id="GGZ56903.1"/>
    </source>
</evidence>
<keyword evidence="1" id="KW-0812">Transmembrane</keyword>
<evidence type="ECO:0000256" key="2">
    <source>
        <dbReference type="SAM" id="SignalP"/>
    </source>
</evidence>
<keyword evidence="1" id="KW-1133">Transmembrane helix</keyword>
<keyword evidence="1" id="KW-0472">Membrane</keyword>
<comment type="caution">
    <text evidence="3">The sequence shown here is derived from an EMBL/GenBank/DDBJ whole genome shotgun (WGS) entry which is preliminary data.</text>
</comment>
<sequence length="64" mass="6949">MLKFSYKFKIVLALVALVLITSTMKAQIGFEPDVDDEVAAPINGLLWLLMIAGGSLGISKLKKK</sequence>
<proteinExistence type="predicted"/>
<feature type="signal peptide" evidence="2">
    <location>
        <begin position="1"/>
        <end position="26"/>
    </location>
</feature>
<reference evidence="4" key="1">
    <citation type="journal article" date="2019" name="Int. J. Syst. Evol. Microbiol.">
        <title>The Global Catalogue of Microorganisms (GCM) 10K type strain sequencing project: providing services to taxonomists for standard genome sequencing and annotation.</title>
        <authorList>
            <consortium name="The Broad Institute Genomics Platform"/>
            <consortium name="The Broad Institute Genome Sequencing Center for Infectious Disease"/>
            <person name="Wu L."/>
            <person name="Ma J."/>
        </authorList>
    </citation>
    <scope>NUCLEOTIDE SEQUENCE [LARGE SCALE GENOMIC DNA]</scope>
    <source>
        <strain evidence="4">KCTC 12708</strain>
    </source>
</reference>
<feature type="transmembrane region" description="Helical" evidence="1">
    <location>
        <begin position="42"/>
        <end position="61"/>
    </location>
</feature>
<name>A0ABQ3BTF5_9FLAO</name>
<organism evidence="3 4">
    <name type="scientific">Mesonia mobilis</name>
    <dbReference type="NCBI Taxonomy" id="369791"/>
    <lineage>
        <taxon>Bacteria</taxon>
        <taxon>Pseudomonadati</taxon>
        <taxon>Bacteroidota</taxon>
        <taxon>Flavobacteriia</taxon>
        <taxon>Flavobacteriales</taxon>
        <taxon>Flavobacteriaceae</taxon>
        <taxon>Mesonia</taxon>
    </lineage>
</organism>
<accession>A0ABQ3BTF5</accession>
<keyword evidence="2" id="KW-0732">Signal</keyword>
<protein>
    <submittedName>
        <fullName evidence="3">Uncharacterized protein</fullName>
    </submittedName>
</protein>
<evidence type="ECO:0000313" key="4">
    <source>
        <dbReference type="Proteomes" id="UP000615593"/>
    </source>
</evidence>
<gene>
    <name evidence="3" type="ORF">GCM10008088_18150</name>
</gene>
<evidence type="ECO:0000256" key="1">
    <source>
        <dbReference type="SAM" id="Phobius"/>
    </source>
</evidence>
<feature type="chain" id="PRO_5046891059" evidence="2">
    <location>
        <begin position="27"/>
        <end position="64"/>
    </location>
</feature>
<keyword evidence="4" id="KW-1185">Reference proteome</keyword>
<dbReference type="EMBL" id="BMWY01000004">
    <property type="protein sequence ID" value="GGZ56903.1"/>
    <property type="molecule type" value="Genomic_DNA"/>
</dbReference>
<dbReference type="GeneID" id="94369479"/>